<evidence type="ECO:0000313" key="1">
    <source>
        <dbReference type="EMBL" id="RSN77212.1"/>
    </source>
</evidence>
<dbReference type="RefSeq" id="WP_125670545.1">
    <property type="nucleotide sequence ID" value="NZ_RCOS01000038.1"/>
</dbReference>
<dbReference type="EMBL" id="RCOS01000038">
    <property type="protein sequence ID" value="RSN77212.1"/>
    <property type="molecule type" value="Genomic_DNA"/>
</dbReference>
<proteinExistence type="predicted"/>
<name>A0A429GT39_9CREN</name>
<sequence length="109" mass="12735">MEDPPRKPDGREIIDFIMRCRMDEGIPMLKHEFAGKPVWGERSLLLICWGGRNGVTSEIVDEVPEDMLKVVKEEKGVWRKILEKYAPDKLEEAESYGIYIKGYKLPRKR</sequence>
<evidence type="ECO:0000313" key="2">
    <source>
        <dbReference type="Proteomes" id="UP000277582"/>
    </source>
</evidence>
<accession>A0A429GT39</accession>
<protein>
    <submittedName>
        <fullName evidence="1">Uncharacterized protein</fullName>
    </submittedName>
</protein>
<reference evidence="1 2" key="1">
    <citation type="submission" date="2018-10" db="EMBL/GenBank/DDBJ databases">
        <title>Co-occurring genomic capacity for anaerobic methane metabolism and dissimilatory sulfite reduction discovered in the Korarchaeota.</title>
        <authorList>
            <person name="Mckay L.J."/>
            <person name="Dlakic M."/>
            <person name="Fields M.W."/>
            <person name="Delmont T.O."/>
            <person name="Eren A.M."/>
            <person name="Jay Z.J."/>
            <person name="Klingelsmith K.B."/>
            <person name="Rusch D.B."/>
            <person name="Inskeep W.P."/>
        </authorList>
    </citation>
    <scope>NUCLEOTIDE SEQUENCE [LARGE SCALE GENOMIC DNA]</scope>
    <source>
        <strain evidence="1 2">MDKW</strain>
    </source>
</reference>
<organism evidence="1 2">
    <name type="scientific">Candidatus Methanodesulfokora washburnensis</name>
    <dbReference type="NCBI Taxonomy" id="2478471"/>
    <lineage>
        <taxon>Archaea</taxon>
        <taxon>Thermoproteota</taxon>
        <taxon>Candidatus Korarchaeia</taxon>
        <taxon>Candidatus Korarchaeia incertae sedis</taxon>
        <taxon>Candidatus Methanodesulfokora</taxon>
    </lineage>
</organism>
<keyword evidence="2" id="KW-1185">Reference proteome</keyword>
<dbReference type="Proteomes" id="UP000277582">
    <property type="component" value="Unassembled WGS sequence"/>
</dbReference>
<dbReference type="AlphaFoldDB" id="A0A429GT39"/>
<gene>
    <name evidence="1" type="ORF">D6D85_02820</name>
</gene>
<comment type="caution">
    <text evidence="1">The sequence shown here is derived from an EMBL/GenBank/DDBJ whole genome shotgun (WGS) entry which is preliminary data.</text>
</comment>